<dbReference type="CDD" id="cd16118">
    <property type="entry name" value="UBX2_UBXN9"/>
    <property type="match status" value="1"/>
</dbReference>
<dbReference type="GO" id="GO:0005634">
    <property type="term" value="C:nucleus"/>
    <property type="evidence" value="ECO:0007669"/>
    <property type="project" value="TreeGrafter"/>
</dbReference>
<keyword evidence="1" id="KW-0175">Coiled coil</keyword>
<dbReference type="Pfam" id="PF00789">
    <property type="entry name" value="UBX"/>
    <property type="match status" value="1"/>
</dbReference>
<dbReference type="PANTHER" id="PTHR46467:SF1">
    <property type="entry name" value="TETHER CONTAINING UBX DOMAIN FOR GLUT4"/>
    <property type="match status" value="1"/>
</dbReference>
<proteinExistence type="predicted"/>
<feature type="domain" description="UBX" evidence="3">
    <location>
        <begin position="366"/>
        <end position="441"/>
    </location>
</feature>
<dbReference type="GO" id="GO:0042593">
    <property type="term" value="P:glucose homeostasis"/>
    <property type="evidence" value="ECO:0007669"/>
    <property type="project" value="TreeGrafter"/>
</dbReference>
<dbReference type="InterPro" id="IPR001012">
    <property type="entry name" value="UBX_dom"/>
</dbReference>
<feature type="domain" description="RBD" evidence="4">
    <location>
        <begin position="5"/>
        <end position="74"/>
    </location>
</feature>
<dbReference type="InterPro" id="IPR059238">
    <property type="entry name" value="UBX1_UBXN9"/>
</dbReference>
<reference evidence="5 6" key="1">
    <citation type="submission" date="2015-09" db="EMBL/GenBank/DDBJ databases">
        <title>Draft genome of the scarab beetle Oryctes borbonicus.</title>
        <authorList>
            <person name="Meyer J.M."/>
            <person name="Markov G.V."/>
            <person name="Baskaran P."/>
            <person name="Herrmann M."/>
            <person name="Sommer R.J."/>
            <person name="Roedelsperger C."/>
        </authorList>
    </citation>
    <scope>NUCLEOTIDE SEQUENCE [LARGE SCALE GENOMIC DNA]</scope>
    <source>
        <strain evidence="5">OB123</strain>
        <tissue evidence="5">Whole animal</tissue>
    </source>
</reference>
<evidence type="ECO:0000256" key="1">
    <source>
        <dbReference type="SAM" id="Coils"/>
    </source>
</evidence>
<accession>A0A0T6B6A4</accession>
<dbReference type="GO" id="GO:0007165">
    <property type="term" value="P:signal transduction"/>
    <property type="evidence" value="ECO:0007669"/>
    <property type="project" value="InterPro"/>
</dbReference>
<dbReference type="GO" id="GO:0005737">
    <property type="term" value="C:cytoplasm"/>
    <property type="evidence" value="ECO:0007669"/>
    <property type="project" value="TreeGrafter"/>
</dbReference>
<evidence type="ECO:0000259" key="4">
    <source>
        <dbReference type="PROSITE" id="PS50898"/>
    </source>
</evidence>
<dbReference type="Gene3D" id="3.10.20.90">
    <property type="entry name" value="Phosphatidylinositol 3-kinase Catalytic Subunit, Chain A, domain 1"/>
    <property type="match status" value="2"/>
</dbReference>
<feature type="region of interest" description="Disordered" evidence="2">
    <location>
        <begin position="254"/>
        <end position="283"/>
    </location>
</feature>
<dbReference type="InterPro" id="IPR029071">
    <property type="entry name" value="Ubiquitin-like_domsf"/>
</dbReference>
<evidence type="ECO:0000313" key="6">
    <source>
        <dbReference type="Proteomes" id="UP000051574"/>
    </source>
</evidence>
<feature type="compositionally biased region" description="Basic and acidic residues" evidence="2">
    <location>
        <begin position="267"/>
        <end position="283"/>
    </location>
</feature>
<dbReference type="Proteomes" id="UP000051574">
    <property type="component" value="Unassembled WGS sequence"/>
</dbReference>
<dbReference type="GO" id="GO:0012506">
    <property type="term" value="C:vesicle membrane"/>
    <property type="evidence" value="ECO:0007669"/>
    <property type="project" value="TreeGrafter"/>
</dbReference>
<dbReference type="EMBL" id="LJIG01009525">
    <property type="protein sequence ID" value="KRT82906.1"/>
    <property type="molecule type" value="Genomic_DNA"/>
</dbReference>
<dbReference type="PANTHER" id="PTHR46467">
    <property type="entry name" value="TETHER CONTAINING UBX DOMAIN FOR GLUT4"/>
    <property type="match status" value="1"/>
</dbReference>
<sequence>MASGGNVIVLTPNGRRQTVKVSPNTTILQIIEEVCKKHELNPEEYDIRHHKKILDIHSTLRFSGLPNNAQLELCTSTRTRVESDVTIGIHLESGNRLLGTFQPSDTIYEILNKLIPDELEPSRNSVIIYTRQEIYGIDAFKSTDLKSLGLTSGRAILRLIHRSPEELKTQANISAPLPSKPTEEKPYVRKLQRLESTELTTEIPNTLPKAEPPTCAIVDKNDHENGMVNKAKNESLKRATTQKSNLIEVIKNEKKKQRTIKSPEPMEVDKELNELTSKEPDESIDKNTEKEFIFLGERNAMLFSLETAQSIPSEDLPDDFFELTINDAKKLLRDIKRRRLELENKPLLTSNLRQLEESKKQLRQLNTYTKTIIRVQFPDRTVLQGTFSTADEIRTVISFVREYLENQDIDFYLYTTPPKQILCEDSRLIEVGCVPGALLHFGTCVSVGEGKTFLRKDLMDKFTTSSTASMAAAKLREEAIRVKNSTDDEDDDEIAVDNTDVNVGASTSAYVDYSKPSTSKQQNMPKWFKATK</sequence>
<dbReference type="SUPFAM" id="SSF54236">
    <property type="entry name" value="Ubiquitin-like"/>
    <property type="match status" value="2"/>
</dbReference>
<dbReference type="AlphaFoldDB" id="A0A0T6B6A4"/>
<dbReference type="GO" id="GO:0006886">
    <property type="term" value="P:intracellular protein transport"/>
    <property type="evidence" value="ECO:0007669"/>
    <property type="project" value="TreeGrafter"/>
</dbReference>
<keyword evidence="6" id="KW-1185">Reference proteome</keyword>
<gene>
    <name evidence="5" type="ORF">AMK59_3753</name>
</gene>
<evidence type="ECO:0000256" key="2">
    <source>
        <dbReference type="SAM" id="MobiDB-lite"/>
    </source>
</evidence>
<dbReference type="InterPro" id="IPR021569">
    <property type="entry name" value="TUG-UBL1"/>
</dbReference>
<dbReference type="PROSITE" id="PS50033">
    <property type="entry name" value="UBX"/>
    <property type="match status" value="1"/>
</dbReference>
<dbReference type="Pfam" id="PF11470">
    <property type="entry name" value="TUG-UBL1"/>
    <property type="match status" value="1"/>
</dbReference>
<evidence type="ECO:0000259" key="3">
    <source>
        <dbReference type="PROSITE" id="PS50033"/>
    </source>
</evidence>
<dbReference type="PROSITE" id="PS50898">
    <property type="entry name" value="RBD"/>
    <property type="match status" value="1"/>
</dbReference>
<feature type="coiled-coil region" evidence="1">
    <location>
        <begin position="325"/>
        <end position="365"/>
    </location>
</feature>
<dbReference type="CDD" id="cd17075">
    <property type="entry name" value="UBX1_UBXN9"/>
    <property type="match status" value="1"/>
</dbReference>
<evidence type="ECO:0000313" key="5">
    <source>
        <dbReference type="EMBL" id="KRT82906.1"/>
    </source>
</evidence>
<name>A0A0T6B6A4_9SCAR</name>
<dbReference type="InterPro" id="IPR003116">
    <property type="entry name" value="RBD_dom"/>
</dbReference>
<organism evidence="5 6">
    <name type="scientific">Oryctes borbonicus</name>
    <dbReference type="NCBI Taxonomy" id="1629725"/>
    <lineage>
        <taxon>Eukaryota</taxon>
        <taxon>Metazoa</taxon>
        <taxon>Ecdysozoa</taxon>
        <taxon>Arthropoda</taxon>
        <taxon>Hexapoda</taxon>
        <taxon>Insecta</taxon>
        <taxon>Pterygota</taxon>
        <taxon>Neoptera</taxon>
        <taxon>Endopterygota</taxon>
        <taxon>Coleoptera</taxon>
        <taxon>Polyphaga</taxon>
        <taxon>Scarabaeiformia</taxon>
        <taxon>Scarabaeidae</taxon>
        <taxon>Dynastinae</taxon>
        <taxon>Oryctes</taxon>
    </lineage>
</organism>
<comment type="caution">
    <text evidence="5">The sequence shown here is derived from an EMBL/GenBank/DDBJ whole genome shotgun (WGS) entry which is preliminary data.</text>
</comment>
<dbReference type="CDD" id="cd16105">
    <property type="entry name" value="Ubl_ASPSCR1_like"/>
    <property type="match status" value="1"/>
</dbReference>
<protein>
    <submittedName>
        <fullName evidence="5">Ubiquitin</fullName>
    </submittedName>
</protein>
<dbReference type="OrthoDB" id="440781at2759"/>